<proteinExistence type="predicted"/>
<dbReference type="EMBL" id="GGEC01059433">
    <property type="protein sequence ID" value="MBX39917.1"/>
    <property type="molecule type" value="Transcribed_RNA"/>
</dbReference>
<protein>
    <submittedName>
        <fullName evidence="1">Uncharacterized protein</fullName>
    </submittedName>
</protein>
<name>A0A2P2NBR9_RHIMU</name>
<sequence length="29" mass="3389">MDFPNCSRHRISVFQRTKGASQLMSLSYK</sequence>
<organism evidence="1">
    <name type="scientific">Rhizophora mucronata</name>
    <name type="common">Asiatic mangrove</name>
    <dbReference type="NCBI Taxonomy" id="61149"/>
    <lineage>
        <taxon>Eukaryota</taxon>
        <taxon>Viridiplantae</taxon>
        <taxon>Streptophyta</taxon>
        <taxon>Embryophyta</taxon>
        <taxon>Tracheophyta</taxon>
        <taxon>Spermatophyta</taxon>
        <taxon>Magnoliopsida</taxon>
        <taxon>eudicotyledons</taxon>
        <taxon>Gunneridae</taxon>
        <taxon>Pentapetalae</taxon>
        <taxon>rosids</taxon>
        <taxon>fabids</taxon>
        <taxon>Malpighiales</taxon>
        <taxon>Rhizophoraceae</taxon>
        <taxon>Rhizophora</taxon>
    </lineage>
</organism>
<reference evidence="1" key="1">
    <citation type="submission" date="2018-02" db="EMBL/GenBank/DDBJ databases">
        <title>Rhizophora mucronata_Transcriptome.</title>
        <authorList>
            <person name="Meera S.P."/>
            <person name="Sreeshan A."/>
            <person name="Augustine A."/>
        </authorList>
    </citation>
    <scope>NUCLEOTIDE SEQUENCE</scope>
    <source>
        <tissue evidence="1">Leaf</tissue>
    </source>
</reference>
<evidence type="ECO:0000313" key="1">
    <source>
        <dbReference type="EMBL" id="MBX39917.1"/>
    </source>
</evidence>
<accession>A0A2P2NBR9</accession>
<dbReference type="AlphaFoldDB" id="A0A2P2NBR9"/>